<evidence type="ECO:0000256" key="4">
    <source>
        <dbReference type="ARBA" id="ARBA00023136"/>
    </source>
</evidence>
<dbReference type="InterPro" id="IPR052165">
    <property type="entry name" value="Membrane_assoc_protease"/>
</dbReference>
<keyword evidence="2 5" id="KW-0812">Transmembrane</keyword>
<comment type="caution">
    <text evidence="9">The sequence shown here is derived from an EMBL/GenBank/DDBJ whole genome shotgun (WGS) entry which is preliminary data.</text>
</comment>
<dbReference type="Proteomes" id="UP001144297">
    <property type="component" value="Unassembled WGS sequence"/>
</dbReference>
<dbReference type="Gene3D" id="2.40.50.140">
    <property type="entry name" value="Nucleic acid-binding proteins"/>
    <property type="match status" value="1"/>
</dbReference>
<dbReference type="InterPro" id="IPR056738">
    <property type="entry name" value="NfeD1b_N"/>
</dbReference>
<gene>
    <name evidence="9" type="ORF">TISLANDTSLP1_17320</name>
</gene>
<evidence type="ECO:0000313" key="9">
    <source>
        <dbReference type="EMBL" id="GLI54039.1"/>
    </source>
</evidence>
<keyword evidence="3 5" id="KW-1133">Transmembrane helix</keyword>
<evidence type="ECO:0000259" key="8">
    <source>
        <dbReference type="Pfam" id="PF25145"/>
    </source>
</evidence>
<evidence type="ECO:0000256" key="1">
    <source>
        <dbReference type="ARBA" id="ARBA00004141"/>
    </source>
</evidence>
<feature type="transmembrane region" description="Helical" evidence="5">
    <location>
        <begin position="238"/>
        <end position="260"/>
    </location>
</feature>
<feature type="domain" description="NfeD integral membrane" evidence="7">
    <location>
        <begin position="246"/>
        <end position="363"/>
    </location>
</feature>
<dbReference type="InterPro" id="IPR029045">
    <property type="entry name" value="ClpP/crotonase-like_dom_sf"/>
</dbReference>
<dbReference type="FunFam" id="2.40.50.140:FF:000336">
    <property type="entry name" value="Membrane-bound serine protease"/>
    <property type="match status" value="1"/>
</dbReference>
<feature type="transmembrane region" description="Helical" evidence="5">
    <location>
        <begin position="291"/>
        <end position="310"/>
    </location>
</feature>
<feature type="domain" description="NfeD1b N-terminal" evidence="8">
    <location>
        <begin position="39"/>
        <end position="198"/>
    </location>
</feature>
<dbReference type="Pfam" id="PF25145">
    <property type="entry name" value="NfeD1b_N"/>
    <property type="match status" value="1"/>
</dbReference>
<keyword evidence="10" id="KW-1185">Reference proteome</keyword>
<dbReference type="Gene3D" id="3.90.226.10">
    <property type="entry name" value="2-enoyl-CoA Hydratase, Chain A, domain 1"/>
    <property type="match status" value="1"/>
</dbReference>
<dbReference type="InterPro" id="IPR056739">
    <property type="entry name" value="NfeD_membrane"/>
</dbReference>
<evidence type="ECO:0000256" key="2">
    <source>
        <dbReference type="ARBA" id="ARBA00022692"/>
    </source>
</evidence>
<dbReference type="Pfam" id="PF01957">
    <property type="entry name" value="NfeD"/>
    <property type="match status" value="1"/>
</dbReference>
<comment type="subcellular location">
    <subcellularLocation>
        <location evidence="1">Membrane</location>
        <topology evidence="1">Multi-pass membrane protein</topology>
    </subcellularLocation>
</comment>
<keyword evidence="9" id="KW-0378">Hydrolase</keyword>
<keyword evidence="9" id="KW-0645">Protease</keyword>
<evidence type="ECO:0000256" key="3">
    <source>
        <dbReference type="ARBA" id="ARBA00022989"/>
    </source>
</evidence>
<dbReference type="GO" id="GO:0008233">
    <property type="term" value="F:peptidase activity"/>
    <property type="evidence" value="ECO:0007669"/>
    <property type="project" value="UniProtKB-KW"/>
</dbReference>
<dbReference type="FunFam" id="3.90.226.10:FF:000089">
    <property type="entry name" value="Membrane-bound serine protease"/>
    <property type="match status" value="1"/>
</dbReference>
<sequence>MANRELLNKHLLSLIKYFICLLISFLSTSVYAKEIIVLTVNGVINPPHAEYTIKGIQKAHEQNAEAVIIQLDTPGGLDTSMRSIIKEMLNSQIPIVVYVSPKGARAASAGAFITLAAHIAAMAPGTNIGAAHPVAMGGEKMDKTMAEKITNDAVAYIKSIAKQRGRNIEWAEQAVRKSISSTETEALKLKVIDLIADDLNSLMKDINGMKVKTVRGEVTLNTKTAKINKIEMNFREKLLNFISDPNIAYILLMIGIYGIIFELSNPGAILPGVIGAISLILAFYSLQTLPINYAAAGLILLGVILFILELKFTSHGLLTLGGVICFILGSIMLFDTANPLFKLSLSVIIPVTLVTALFFGVLLRLAYKAHKRKPVTGVEELIGLKGIAKTDIDRHRGMVMVHGELWQAVSDEEIKKDEEIIVEEVKGLTLKVRRAN</sequence>
<dbReference type="AlphaFoldDB" id="A0A9W6GEX0"/>
<feature type="transmembrane region" description="Helical" evidence="5">
    <location>
        <begin position="340"/>
        <end position="363"/>
    </location>
</feature>
<dbReference type="GO" id="GO:0016020">
    <property type="term" value="C:membrane"/>
    <property type="evidence" value="ECO:0007669"/>
    <property type="project" value="UniProtKB-SubCell"/>
</dbReference>
<evidence type="ECO:0000259" key="6">
    <source>
        <dbReference type="Pfam" id="PF01957"/>
    </source>
</evidence>
<dbReference type="InterPro" id="IPR002810">
    <property type="entry name" value="NfeD-like_C"/>
</dbReference>
<accession>A0A9W6GEX0</accession>
<dbReference type="PANTHER" id="PTHR33507">
    <property type="entry name" value="INNER MEMBRANE PROTEIN YBBJ"/>
    <property type="match status" value="1"/>
</dbReference>
<keyword evidence="4 5" id="KW-0472">Membrane</keyword>
<feature type="transmembrane region" description="Helical" evidence="5">
    <location>
        <begin position="317"/>
        <end position="334"/>
    </location>
</feature>
<name>A0A9W6GEX0_9BACT</name>
<proteinExistence type="predicted"/>
<evidence type="ECO:0000256" key="5">
    <source>
        <dbReference type="SAM" id="Phobius"/>
    </source>
</evidence>
<dbReference type="InterPro" id="IPR012340">
    <property type="entry name" value="NA-bd_OB-fold"/>
</dbReference>
<dbReference type="SUPFAM" id="SSF141322">
    <property type="entry name" value="NfeD domain-like"/>
    <property type="match status" value="1"/>
</dbReference>
<reference evidence="9" key="1">
    <citation type="submission" date="2022-12" db="EMBL/GenBank/DDBJ databases">
        <title>Reference genome sequencing for broad-spectrum identification of bacterial and archaeal isolates by mass spectrometry.</title>
        <authorList>
            <person name="Sekiguchi Y."/>
            <person name="Tourlousse D.M."/>
        </authorList>
    </citation>
    <scope>NUCLEOTIDE SEQUENCE</scope>
    <source>
        <strain evidence="9">TSL-P1</strain>
    </source>
</reference>
<feature type="domain" description="NfeD-like C-terminal" evidence="6">
    <location>
        <begin position="378"/>
        <end position="434"/>
    </location>
</feature>
<dbReference type="PANTHER" id="PTHR33507:SF4">
    <property type="entry name" value="NODULATION COMPETITIVENESS PROTEIN NFED"/>
    <property type="match status" value="1"/>
</dbReference>
<evidence type="ECO:0000313" key="10">
    <source>
        <dbReference type="Proteomes" id="UP001144297"/>
    </source>
</evidence>
<dbReference type="CDD" id="cd07020">
    <property type="entry name" value="Clp_protease_NfeD_1"/>
    <property type="match status" value="1"/>
</dbReference>
<dbReference type="GO" id="GO:0006508">
    <property type="term" value="P:proteolysis"/>
    <property type="evidence" value="ECO:0007669"/>
    <property type="project" value="UniProtKB-KW"/>
</dbReference>
<dbReference type="Pfam" id="PF24961">
    <property type="entry name" value="NfeD_membrane"/>
    <property type="match status" value="1"/>
</dbReference>
<dbReference type="SUPFAM" id="SSF52096">
    <property type="entry name" value="ClpP/crotonase"/>
    <property type="match status" value="1"/>
</dbReference>
<protein>
    <submittedName>
        <fullName evidence="9">Serine protease</fullName>
    </submittedName>
</protein>
<evidence type="ECO:0000259" key="7">
    <source>
        <dbReference type="Pfam" id="PF24961"/>
    </source>
</evidence>
<dbReference type="EMBL" id="BSDX01000001">
    <property type="protein sequence ID" value="GLI54039.1"/>
    <property type="molecule type" value="Genomic_DNA"/>
</dbReference>
<organism evidence="9 10">
    <name type="scientific">Thermodesulfovibrio yellowstonii</name>
    <dbReference type="NCBI Taxonomy" id="28262"/>
    <lineage>
        <taxon>Bacteria</taxon>
        <taxon>Pseudomonadati</taxon>
        <taxon>Nitrospirota</taxon>
        <taxon>Thermodesulfovibrionia</taxon>
        <taxon>Thermodesulfovibrionales</taxon>
        <taxon>Thermodesulfovibrionaceae</taxon>
        <taxon>Thermodesulfovibrio</taxon>
    </lineage>
</organism>